<evidence type="ECO:0000313" key="8">
    <source>
        <dbReference type="EMBL" id="EGV00582.1"/>
    </source>
</evidence>
<evidence type="ECO:0000259" key="7">
    <source>
        <dbReference type="Pfam" id="PF01171"/>
    </source>
</evidence>
<keyword evidence="9" id="KW-1185">Reference proteome</keyword>
<feature type="domain" description="tRNA(Ile)-lysidine/2-thiocytidine synthase N-terminal" evidence="7">
    <location>
        <begin position="7"/>
        <end position="187"/>
    </location>
</feature>
<sequence length="297" mass="36139">MSTERKKILLGISGGPDSMFLLYWAIKKYKKENLIVNTVNYNYRNDSHEDVAIVKKFCLENQILFLEKEFFYHTDERYQKENFEKLARCDRYDFFKENYDKYNCQKLLLAHHKDDFLETAIMQKEAKKKLFFYGIKEKTLLQNMLVYRPFIKKYFKNEILEYCQKFNLPYHLDYTNELPITTRNKIRLKLKEWSSKEKNSFIKQINKENKITQKIYKKALKELQQWKKTAYEQNYFKNLKYKIEILVILLHQKFQVLNLSSGKLENIKNFILSSNRTSKFLLKNDLYLIKNKGKLSF</sequence>
<comment type="similarity">
    <text evidence="6">Belongs to the tRNA(Ile)-lysidine synthase family.</text>
</comment>
<comment type="catalytic activity">
    <reaction evidence="5 6">
        <text>cytidine(34) in tRNA(Ile2) + L-lysine + ATP = lysidine(34) in tRNA(Ile2) + AMP + diphosphate + H(+)</text>
        <dbReference type="Rhea" id="RHEA:43744"/>
        <dbReference type="Rhea" id="RHEA-COMP:10625"/>
        <dbReference type="Rhea" id="RHEA-COMP:10670"/>
        <dbReference type="ChEBI" id="CHEBI:15378"/>
        <dbReference type="ChEBI" id="CHEBI:30616"/>
        <dbReference type="ChEBI" id="CHEBI:32551"/>
        <dbReference type="ChEBI" id="CHEBI:33019"/>
        <dbReference type="ChEBI" id="CHEBI:82748"/>
        <dbReference type="ChEBI" id="CHEBI:83665"/>
        <dbReference type="ChEBI" id="CHEBI:456215"/>
        <dbReference type="EC" id="6.3.4.19"/>
    </reaction>
</comment>
<protein>
    <recommendedName>
        <fullName evidence="6">tRNA(Ile)-lysidine synthase</fullName>
        <ecNumber evidence="6">6.3.4.19</ecNumber>
    </recommendedName>
    <alternativeName>
        <fullName evidence="6">tRNA(Ile)-2-lysyl-cytidine synthase</fullName>
    </alternativeName>
    <alternativeName>
        <fullName evidence="6">tRNA(Ile)-lysidine synthetase</fullName>
    </alternativeName>
</protein>
<feature type="binding site" evidence="6">
    <location>
        <begin position="13"/>
        <end position="18"/>
    </location>
    <ligand>
        <name>ATP</name>
        <dbReference type="ChEBI" id="CHEBI:30616"/>
    </ligand>
</feature>
<dbReference type="AlphaFoldDB" id="F9UJ86"/>
<dbReference type="EMBL" id="AFXA01000002">
    <property type="protein sequence ID" value="EGV00582.1"/>
    <property type="molecule type" value="Genomic_DNA"/>
</dbReference>
<gene>
    <name evidence="6" type="primary">tilS</name>
    <name evidence="8" type="ORF">MCSF7_02719</name>
</gene>
<organism evidence="8 9">
    <name type="scientific">Mycoplasmopsis columbina SF7</name>
    <dbReference type="NCBI Taxonomy" id="1037410"/>
    <lineage>
        <taxon>Bacteria</taxon>
        <taxon>Bacillati</taxon>
        <taxon>Mycoplasmatota</taxon>
        <taxon>Mycoplasmoidales</taxon>
        <taxon>Metamycoplasmataceae</taxon>
        <taxon>Mycoplasmopsis</taxon>
    </lineage>
</organism>
<evidence type="ECO:0000256" key="6">
    <source>
        <dbReference type="HAMAP-Rule" id="MF_01161"/>
    </source>
</evidence>
<evidence type="ECO:0000256" key="4">
    <source>
        <dbReference type="ARBA" id="ARBA00022840"/>
    </source>
</evidence>
<proteinExistence type="inferred from homology"/>
<dbReference type="EC" id="6.3.4.19" evidence="6"/>
<keyword evidence="1 6" id="KW-0436">Ligase</keyword>
<dbReference type="Pfam" id="PF01171">
    <property type="entry name" value="ATP_bind_3"/>
    <property type="match status" value="1"/>
</dbReference>
<dbReference type="InterPro" id="IPR011063">
    <property type="entry name" value="TilS/TtcA_N"/>
</dbReference>
<keyword evidence="4 6" id="KW-0067">ATP-binding</keyword>
<dbReference type="STRING" id="1037410.MCSF7_02719"/>
<evidence type="ECO:0000256" key="1">
    <source>
        <dbReference type="ARBA" id="ARBA00022598"/>
    </source>
</evidence>
<name>F9UJ86_9BACT</name>
<dbReference type="PANTHER" id="PTHR43033">
    <property type="entry name" value="TRNA(ILE)-LYSIDINE SYNTHASE-RELATED"/>
    <property type="match status" value="1"/>
</dbReference>
<evidence type="ECO:0000256" key="5">
    <source>
        <dbReference type="ARBA" id="ARBA00048539"/>
    </source>
</evidence>
<dbReference type="Gene3D" id="1.10.10.1360">
    <property type="entry name" value="tRNA (Ile)-lysidine synthase"/>
    <property type="match status" value="1"/>
</dbReference>
<dbReference type="GO" id="GO:0006400">
    <property type="term" value="P:tRNA modification"/>
    <property type="evidence" value="ECO:0007669"/>
    <property type="project" value="UniProtKB-UniRule"/>
</dbReference>
<dbReference type="CDD" id="cd01992">
    <property type="entry name" value="TilS_N"/>
    <property type="match status" value="1"/>
</dbReference>
<dbReference type="InterPro" id="IPR014729">
    <property type="entry name" value="Rossmann-like_a/b/a_fold"/>
</dbReference>
<keyword evidence="3 6" id="KW-0547">Nucleotide-binding</keyword>
<dbReference type="Proteomes" id="UP000004978">
    <property type="component" value="Unassembled WGS sequence"/>
</dbReference>
<dbReference type="SUPFAM" id="SSF52402">
    <property type="entry name" value="Adenine nucleotide alpha hydrolases-like"/>
    <property type="match status" value="1"/>
</dbReference>
<comment type="function">
    <text evidence="6">Ligates lysine onto the cytidine present at position 34 of the AUA codon-specific tRNA(Ile) that contains the anticodon CAU, in an ATP-dependent manner. Cytidine is converted to lysidine, thus changing the amino acid specificity of the tRNA from methionine to isoleucine.</text>
</comment>
<accession>F9UJ86</accession>
<comment type="caution">
    <text evidence="8">The sequence shown here is derived from an EMBL/GenBank/DDBJ whole genome shotgun (WGS) entry which is preliminary data.</text>
</comment>
<reference evidence="8 9" key="1">
    <citation type="journal article" date="2013" name="Genome Announc.">
        <title>Genome Sequence of Mycoplasma columbinum Strain SF7.</title>
        <authorList>
            <person name="Guo Z."/>
            <person name="Xu X."/>
            <person name="Zheng Q."/>
            <person name="Li T."/>
            <person name="Kuang S."/>
            <person name="Zhang Z."/>
            <person name="Chen Y."/>
            <person name="Lu X."/>
            <person name="Zhou R."/>
            <person name="Bi D."/>
            <person name="Jin H."/>
        </authorList>
    </citation>
    <scope>NUCLEOTIDE SEQUENCE [LARGE SCALE GENOMIC DNA]</scope>
    <source>
        <strain evidence="8 9">SF7</strain>
    </source>
</reference>
<keyword evidence="2 6" id="KW-0819">tRNA processing</keyword>
<dbReference type="InterPro" id="IPR012795">
    <property type="entry name" value="tRNA_Ile_lys_synt_N"/>
</dbReference>
<dbReference type="PANTHER" id="PTHR43033:SF1">
    <property type="entry name" value="TRNA(ILE)-LYSIDINE SYNTHASE-RELATED"/>
    <property type="match status" value="1"/>
</dbReference>
<dbReference type="GO" id="GO:0032267">
    <property type="term" value="F:tRNA(Ile)-lysidine synthase activity"/>
    <property type="evidence" value="ECO:0007669"/>
    <property type="project" value="UniProtKB-EC"/>
</dbReference>
<dbReference type="RefSeq" id="WP_006608352.1">
    <property type="nucleotide sequence ID" value="NZ_AFXA01000002.1"/>
</dbReference>
<comment type="domain">
    <text evidence="6">The N-terminal region contains the highly conserved SGGXDS motif, predicted to be a P-loop motif involved in ATP binding.</text>
</comment>
<dbReference type="GO" id="GO:0005524">
    <property type="term" value="F:ATP binding"/>
    <property type="evidence" value="ECO:0007669"/>
    <property type="project" value="UniProtKB-UniRule"/>
</dbReference>
<evidence type="ECO:0000256" key="2">
    <source>
        <dbReference type="ARBA" id="ARBA00022694"/>
    </source>
</evidence>
<dbReference type="GO" id="GO:0005737">
    <property type="term" value="C:cytoplasm"/>
    <property type="evidence" value="ECO:0007669"/>
    <property type="project" value="UniProtKB-SubCell"/>
</dbReference>
<dbReference type="HAMAP" id="MF_01161">
    <property type="entry name" value="tRNA_Ile_lys_synt"/>
    <property type="match status" value="1"/>
</dbReference>
<keyword evidence="6" id="KW-0963">Cytoplasm</keyword>
<dbReference type="Gene3D" id="3.40.50.620">
    <property type="entry name" value="HUPs"/>
    <property type="match status" value="1"/>
</dbReference>
<dbReference type="eggNOG" id="COG0037">
    <property type="taxonomic scope" value="Bacteria"/>
</dbReference>
<dbReference type="NCBIfam" id="TIGR02432">
    <property type="entry name" value="lysidine_TilS_N"/>
    <property type="match status" value="1"/>
</dbReference>
<comment type="subcellular location">
    <subcellularLocation>
        <location evidence="6">Cytoplasm</location>
    </subcellularLocation>
</comment>
<evidence type="ECO:0000256" key="3">
    <source>
        <dbReference type="ARBA" id="ARBA00022741"/>
    </source>
</evidence>
<evidence type="ECO:0000313" key="9">
    <source>
        <dbReference type="Proteomes" id="UP000004978"/>
    </source>
</evidence>
<dbReference type="InterPro" id="IPR012094">
    <property type="entry name" value="tRNA_Ile_lys_synt"/>
</dbReference>